<dbReference type="RefSeq" id="WP_249250791.1">
    <property type="nucleotide sequence ID" value="NZ_JAKIKT010000012.1"/>
</dbReference>
<evidence type="ECO:0000313" key="3">
    <source>
        <dbReference type="Proteomes" id="UP001202831"/>
    </source>
</evidence>
<comment type="caution">
    <text evidence="2">The sequence shown here is derived from an EMBL/GenBank/DDBJ whole genome shotgun (WGS) entry which is preliminary data.</text>
</comment>
<dbReference type="PANTHER" id="PTHR36057">
    <property type="match status" value="1"/>
</dbReference>
<protein>
    <submittedName>
        <fullName evidence="2">DUF1223 domain-containing protein</fullName>
    </submittedName>
</protein>
<gene>
    <name evidence="2" type="ORF">L2725_21085</name>
</gene>
<dbReference type="EMBL" id="JAKIKT010000012">
    <property type="protein sequence ID" value="MCL2916234.1"/>
    <property type="molecule type" value="Genomic_DNA"/>
</dbReference>
<name>A0ABT0NCT9_9GAMM</name>
<dbReference type="PANTHER" id="PTHR36057:SF1">
    <property type="entry name" value="LIPOPROTEIN LIPID ATTACHMENT SITE-LIKE PROTEIN, PUTATIVE (DUF1223)-RELATED"/>
    <property type="match status" value="1"/>
</dbReference>
<dbReference type="InterPro" id="IPR036249">
    <property type="entry name" value="Thioredoxin-like_sf"/>
</dbReference>
<organism evidence="2 3">
    <name type="scientific">Shewanella corallii</name>
    <dbReference type="NCBI Taxonomy" id="560080"/>
    <lineage>
        <taxon>Bacteria</taxon>
        <taxon>Pseudomonadati</taxon>
        <taxon>Pseudomonadota</taxon>
        <taxon>Gammaproteobacteria</taxon>
        <taxon>Alteromonadales</taxon>
        <taxon>Shewanellaceae</taxon>
        <taxon>Shewanella</taxon>
    </lineage>
</organism>
<keyword evidence="3" id="KW-1185">Reference proteome</keyword>
<dbReference type="SUPFAM" id="SSF52833">
    <property type="entry name" value="Thioredoxin-like"/>
    <property type="match status" value="1"/>
</dbReference>
<proteinExistence type="predicted"/>
<keyword evidence="1" id="KW-0732">Signal</keyword>
<evidence type="ECO:0000313" key="2">
    <source>
        <dbReference type="EMBL" id="MCL2916234.1"/>
    </source>
</evidence>
<feature type="chain" id="PRO_5045091330" evidence="1">
    <location>
        <begin position="21"/>
        <end position="244"/>
    </location>
</feature>
<accession>A0ABT0NCT9</accession>
<evidence type="ECO:0000256" key="1">
    <source>
        <dbReference type="SAM" id="SignalP"/>
    </source>
</evidence>
<dbReference type="InterPro" id="IPR010634">
    <property type="entry name" value="DUF1223"/>
</dbReference>
<sequence>MGFKISIALVSLMLASTVSAEVREYHSSKLSPLVIELFTSQGCSSCPPADNWLADLDTHPQLWQRVFPLSFHVTYWNNLGWEDTWSQGEFTERQYAYYRGDFSSQVYTPQLMINGDEIRCWTLLGWSLTPVPELSETEAGVLTAQVEKGLLQAGFSRPLQKDARLRFAWVLPAAKVVVKRGENQGRTLNNPFVVLSVTEIPGTGQKFVGDLPASPDIDDEALAWVLWLEEQGQPVQAVGGRGAP</sequence>
<feature type="signal peptide" evidence="1">
    <location>
        <begin position="1"/>
        <end position="20"/>
    </location>
</feature>
<dbReference type="Proteomes" id="UP001202831">
    <property type="component" value="Unassembled WGS sequence"/>
</dbReference>
<reference evidence="2 3" key="1">
    <citation type="submission" date="2022-01" db="EMBL/GenBank/DDBJ databases">
        <title>Whole genome-based taxonomy of the Shewanellaceae.</title>
        <authorList>
            <person name="Martin-Rodriguez A.J."/>
        </authorList>
    </citation>
    <scope>NUCLEOTIDE SEQUENCE [LARGE SCALE GENOMIC DNA]</scope>
    <source>
        <strain evidence="2 3">DSM 21332</strain>
    </source>
</reference>
<dbReference type="Pfam" id="PF06764">
    <property type="entry name" value="DUF1223"/>
    <property type="match status" value="1"/>
</dbReference>